<dbReference type="Proteomes" id="UP000076643">
    <property type="component" value="Unassembled WGS sequence"/>
</dbReference>
<dbReference type="AlphaFoldDB" id="A0A166YR15"/>
<evidence type="ECO:0000313" key="1">
    <source>
        <dbReference type="EMBL" id="KZN43284.1"/>
    </source>
</evidence>
<protein>
    <submittedName>
        <fullName evidence="1">Uncharacterized protein</fullName>
    </submittedName>
</protein>
<dbReference type="PATRIC" id="fig|1365250.3.peg.837"/>
<sequence length="262" mass="28824">MKIKLILIALIYFSAGVAVSSIFIATTEPVRQHHECVGSLVDSYVETIPVSNIQTVVDNDLNSAASPSYRTHDRHGFDDNVYELILHSEDINGAIEHIQSKQIAQKVQVEQAILNRILQIQIGDIEAISEALAVMLELDLAISEPQVVSHLLETVLLADPNQQSEITQVLSVLNGSVTTESIPSLLSIVESHSEFNPLVAWQAMALLAQTSHSDNVKPYFDKLSRSSYTAIVVEGAQAWLDSNGTMNFNDAKYLERFIAPKS</sequence>
<evidence type="ECO:0000313" key="2">
    <source>
        <dbReference type="Proteomes" id="UP000076643"/>
    </source>
</evidence>
<name>A0A166YR15_9GAMM</name>
<gene>
    <name evidence="1" type="ORF">N475_09280</name>
</gene>
<comment type="caution">
    <text evidence="1">The sequence shown here is derived from an EMBL/GenBank/DDBJ whole genome shotgun (WGS) entry which is preliminary data.</text>
</comment>
<accession>A0A166YR15</accession>
<keyword evidence="2" id="KW-1185">Reference proteome</keyword>
<proteinExistence type="predicted"/>
<dbReference type="EMBL" id="AUYB01000080">
    <property type="protein sequence ID" value="KZN43284.1"/>
    <property type="molecule type" value="Genomic_DNA"/>
</dbReference>
<reference evidence="1 2" key="1">
    <citation type="submission" date="2013-07" db="EMBL/GenBank/DDBJ databases">
        <title>Comparative Genomic and Metabolomic Analysis of Twelve Strains of Pseudoalteromonas luteoviolacea.</title>
        <authorList>
            <person name="Vynne N.G."/>
            <person name="Mansson M."/>
            <person name="Gram L."/>
        </authorList>
    </citation>
    <scope>NUCLEOTIDE SEQUENCE [LARGE SCALE GENOMIC DNA]</scope>
    <source>
        <strain evidence="1 2">DSM 6061</strain>
    </source>
</reference>
<organism evidence="1 2">
    <name type="scientific">Pseudoalteromonas luteoviolacea DSM 6061</name>
    <dbReference type="NCBI Taxonomy" id="1365250"/>
    <lineage>
        <taxon>Bacteria</taxon>
        <taxon>Pseudomonadati</taxon>
        <taxon>Pseudomonadota</taxon>
        <taxon>Gammaproteobacteria</taxon>
        <taxon>Alteromonadales</taxon>
        <taxon>Pseudoalteromonadaceae</taxon>
        <taxon>Pseudoalteromonas</taxon>
    </lineage>
</organism>
<dbReference type="RefSeq" id="WP_063359715.1">
    <property type="nucleotide sequence ID" value="NZ_AQHB01000019.1"/>
</dbReference>